<evidence type="ECO:0000259" key="1">
    <source>
        <dbReference type="Pfam" id="PF02771"/>
    </source>
</evidence>
<evidence type="ECO:0000313" key="3">
    <source>
        <dbReference type="Proteomes" id="UP001595912"/>
    </source>
</evidence>
<organism evidence="2 3">
    <name type="scientific">Dactylosporangium cerinum</name>
    <dbReference type="NCBI Taxonomy" id="1434730"/>
    <lineage>
        <taxon>Bacteria</taxon>
        <taxon>Bacillati</taxon>
        <taxon>Actinomycetota</taxon>
        <taxon>Actinomycetes</taxon>
        <taxon>Micromonosporales</taxon>
        <taxon>Micromonosporaceae</taxon>
        <taxon>Dactylosporangium</taxon>
    </lineage>
</organism>
<keyword evidence="3" id="KW-1185">Reference proteome</keyword>
<dbReference type="Proteomes" id="UP001595912">
    <property type="component" value="Unassembled WGS sequence"/>
</dbReference>
<dbReference type="SUPFAM" id="SSF56645">
    <property type="entry name" value="Acyl-CoA dehydrogenase NM domain-like"/>
    <property type="match status" value="1"/>
</dbReference>
<evidence type="ECO:0000313" key="2">
    <source>
        <dbReference type="EMBL" id="MFC5006388.1"/>
    </source>
</evidence>
<dbReference type="RefSeq" id="WP_380127014.1">
    <property type="nucleotide sequence ID" value="NZ_JBHSIU010000101.1"/>
</dbReference>
<dbReference type="Pfam" id="PF02771">
    <property type="entry name" value="Acyl-CoA_dh_N"/>
    <property type="match status" value="1"/>
</dbReference>
<dbReference type="InterPro" id="IPR009100">
    <property type="entry name" value="AcylCoA_DH/oxidase_NM_dom_sf"/>
</dbReference>
<feature type="domain" description="Acyl-CoA dehydrogenase/oxidase N-terminal" evidence="1">
    <location>
        <begin position="9"/>
        <end position="56"/>
    </location>
</feature>
<dbReference type="Gene3D" id="1.10.540.10">
    <property type="entry name" value="Acyl-CoA dehydrogenase/oxidase, N-terminal domain"/>
    <property type="match status" value="1"/>
</dbReference>
<name>A0ABV9WD86_9ACTN</name>
<proteinExistence type="predicted"/>
<sequence>MGAAVVLHDDHEAFRASVREFLRRSVVGHVEAWDDAGIIPREPWLEAGRQGSWASTLRSAT</sequence>
<protein>
    <submittedName>
        <fullName evidence="2">Acyl-CoA dehydrogenase family protein</fullName>
    </submittedName>
</protein>
<reference evidence="3" key="1">
    <citation type="journal article" date="2019" name="Int. J. Syst. Evol. Microbiol.">
        <title>The Global Catalogue of Microorganisms (GCM) 10K type strain sequencing project: providing services to taxonomists for standard genome sequencing and annotation.</title>
        <authorList>
            <consortium name="The Broad Institute Genomics Platform"/>
            <consortium name="The Broad Institute Genome Sequencing Center for Infectious Disease"/>
            <person name="Wu L."/>
            <person name="Ma J."/>
        </authorList>
    </citation>
    <scope>NUCLEOTIDE SEQUENCE [LARGE SCALE GENOMIC DNA]</scope>
    <source>
        <strain evidence="3">CGMCC 4.7152</strain>
    </source>
</reference>
<accession>A0ABV9WD86</accession>
<dbReference type="InterPro" id="IPR013786">
    <property type="entry name" value="AcylCoA_DH/ox_N"/>
</dbReference>
<comment type="caution">
    <text evidence="2">The sequence shown here is derived from an EMBL/GenBank/DDBJ whole genome shotgun (WGS) entry which is preliminary data.</text>
</comment>
<dbReference type="InterPro" id="IPR037069">
    <property type="entry name" value="AcylCoA_DH/ox_N_sf"/>
</dbReference>
<gene>
    <name evidence="2" type="ORF">ACFPIJ_52285</name>
</gene>
<dbReference type="EMBL" id="JBHSIU010000101">
    <property type="protein sequence ID" value="MFC5006388.1"/>
    <property type="molecule type" value="Genomic_DNA"/>
</dbReference>